<keyword evidence="4 8" id="KW-0808">Transferase</keyword>
<dbReference type="Proteomes" id="UP000009170">
    <property type="component" value="Unassembled WGS sequence"/>
</dbReference>
<dbReference type="Gene3D" id="3.90.550.10">
    <property type="entry name" value="Spore Coat Polysaccharide Biosynthesis Protein SpsA, Chain A"/>
    <property type="match status" value="1"/>
</dbReference>
<dbReference type="KEGG" id="ota:OT_ostta10g03230"/>
<dbReference type="GO" id="GO:0016757">
    <property type="term" value="F:glycosyltransferase activity"/>
    <property type="evidence" value="ECO:0007669"/>
    <property type="project" value="UniProtKB-KW"/>
</dbReference>
<dbReference type="NCBIfam" id="TIGR04283">
    <property type="entry name" value="glyco_like_mftF"/>
    <property type="match status" value="1"/>
</dbReference>
<feature type="region of interest" description="Disordered" evidence="6">
    <location>
        <begin position="55"/>
        <end position="108"/>
    </location>
</feature>
<evidence type="ECO:0000313" key="9">
    <source>
        <dbReference type="Proteomes" id="UP000009170"/>
    </source>
</evidence>
<dbReference type="RefSeq" id="XP_022839856.1">
    <property type="nucleotide sequence ID" value="XM_022983229.1"/>
</dbReference>
<dbReference type="AlphaFoldDB" id="A0A090N495"/>
<evidence type="ECO:0000256" key="2">
    <source>
        <dbReference type="ARBA" id="ARBA00022475"/>
    </source>
</evidence>
<feature type="region of interest" description="Disordered" evidence="6">
    <location>
        <begin position="193"/>
        <end position="248"/>
    </location>
</feature>
<feature type="domain" description="Glycosyltransferase 2-like" evidence="7">
    <location>
        <begin position="298"/>
        <end position="425"/>
    </location>
</feature>
<dbReference type="PANTHER" id="PTHR43646">
    <property type="entry name" value="GLYCOSYLTRANSFERASE"/>
    <property type="match status" value="1"/>
</dbReference>
<dbReference type="InterPro" id="IPR001173">
    <property type="entry name" value="Glyco_trans_2-like"/>
</dbReference>
<evidence type="ECO:0000256" key="5">
    <source>
        <dbReference type="ARBA" id="ARBA00023136"/>
    </source>
</evidence>
<keyword evidence="5" id="KW-0472">Membrane</keyword>
<sequence>MTRVMRSGIACARSRRARTGRIPSTRGRWWRCARPRARWSDFVGRGRGEACRAWRGTGASAERATRERSRRRDRARRTTRTAGTSSAETRLYEASADSSSRAPRTTTWTTTRSSVVLDAISSIALDATTRRMSRETTDRPLESEGSGVVCSHSLTRMFSRAVPTTSPSTSLPTRGSSGSARCRCLSVSRTALPPRRRARASGRGGGRFGSLERARETLDDGGSGFGGGGGDWGFGGGGDDGDDDEASDSDARRFSAWMKFLVAALAARWATLKLMAYNDRPLYVDDDSSPDWRTRKVSIVIPARNESRAIGPTLRLLKRALEPEACEVIVSVGDSSDDTATIAREHGAVVVNGKKGRACQMNAGAKAASGDYVLFLHADTTVPLDVVDVIRRQLRDEKTVIGGFVSLIETKSRTFWGISWHNVIKTDYCAVISRPFAYLRGFRILFGDQAMFCRRDDFDRVGGFDESLPIMEDADLCVRMHFKGRGKHRGRIKLLDRVVTTSGRRIERLGNVKATAVHVLIACAWNFGFGEKSLRRLYDWCYRDVR</sequence>
<feature type="compositionally biased region" description="Acidic residues" evidence="6">
    <location>
        <begin position="239"/>
        <end position="248"/>
    </location>
</feature>
<reference evidence="9" key="1">
    <citation type="journal article" date="2006" name="Proc. Natl. Acad. Sci. U.S.A.">
        <title>Genome analysis of the smallest free-living eukaryote Ostreococcus tauri unveils many unique features.</title>
        <authorList>
            <person name="Derelle E."/>
            <person name="Ferraz C."/>
            <person name="Rombauts S."/>
            <person name="Rouze P."/>
            <person name="Worden A.Z."/>
            <person name="Robbens S."/>
            <person name="Partensky F."/>
            <person name="Degroeve S."/>
            <person name="Echeynie S."/>
            <person name="Cooke R."/>
            <person name="Saeys Y."/>
            <person name="Wuyts J."/>
            <person name="Jabbari K."/>
            <person name="Bowler C."/>
            <person name="Panaud O."/>
            <person name="Piegu B."/>
            <person name="Ball S.G."/>
            <person name="Ral J.-P."/>
            <person name="Bouget F.-Y."/>
            <person name="Piganeau G."/>
            <person name="De Baets B."/>
            <person name="Picard A."/>
            <person name="Delseny M."/>
            <person name="Demaille J."/>
            <person name="Van de Peer Y."/>
            <person name="Moreau H."/>
        </authorList>
    </citation>
    <scope>NUCLEOTIDE SEQUENCE [LARGE SCALE GENOMIC DNA]</scope>
    <source>
        <strain evidence="9">OTTH 0595 / CCAP 157/2 / RCC745</strain>
    </source>
</reference>
<accession>A0A090N495</accession>
<keyword evidence="2" id="KW-1003">Cell membrane</keyword>
<dbReference type="SUPFAM" id="SSF53448">
    <property type="entry name" value="Nucleotide-diphospho-sugar transferases"/>
    <property type="match status" value="1"/>
</dbReference>
<dbReference type="Pfam" id="PF00535">
    <property type="entry name" value="Glycos_transf_2"/>
    <property type="match status" value="1"/>
</dbReference>
<evidence type="ECO:0000256" key="6">
    <source>
        <dbReference type="SAM" id="MobiDB-lite"/>
    </source>
</evidence>
<protein>
    <submittedName>
        <fullName evidence="8">Glycosyl transferase, family 2</fullName>
    </submittedName>
</protein>
<feature type="compositionally biased region" description="Basic residues" evidence="6">
    <location>
        <begin position="68"/>
        <end position="79"/>
    </location>
</feature>
<dbReference type="InterPro" id="IPR029044">
    <property type="entry name" value="Nucleotide-diphossugar_trans"/>
</dbReference>
<dbReference type="EMBL" id="CAID01000010">
    <property type="protein sequence ID" value="CEF99478.1"/>
    <property type="molecule type" value="Genomic_DNA"/>
</dbReference>
<feature type="compositionally biased region" description="Gly residues" evidence="6">
    <location>
        <begin position="221"/>
        <end position="238"/>
    </location>
</feature>
<dbReference type="GO" id="GO:0005886">
    <property type="term" value="C:plasma membrane"/>
    <property type="evidence" value="ECO:0007669"/>
    <property type="project" value="UniProtKB-SubCell"/>
</dbReference>
<evidence type="ECO:0000256" key="3">
    <source>
        <dbReference type="ARBA" id="ARBA00022676"/>
    </source>
</evidence>
<gene>
    <name evidence="8" type="ORF">OT_ostta10g03230</name>
</gene>
<dbReference type="InterPro" id="IPR026461">
    <property type="entry name" value="Trfase_2_rSAM/seldom_assoc"/>
</dbReference>
<dbReference type="STRING" id="70448.A0A090N495"/>
<dbReference type="OrthoDB" id="191769at2759"/>
<proteinExistence type="predicted"/>
<organism evidence="8 9">
    <name type="scientific">Ostreococcus tauri</name>
    <name type="common">Marine green alga</name>
    <dbReference type="NCBI Taxonomy" id="70448"/>
    <lineage>
        <taxon>Eukaryota</taxon>
        <taxon>Viridiplantae</taxon>
        <taxon>Chlorophyta</taxon>
        <taxon>Mamiellophyceae</taxon>
        <taxon>Mamiellales</taxon>
        <taxon>Bathycoccaceae</taxon>
        <taxon>Ostreococcus</taxon>
    </lineage>
</organism>
<evidence type="ECO:0000256" key="4">
    <source>
        <dbReference type="ARBA" id="ARBA00022679"/>
    </source>
</evidence>
<dbReference type="CDD" id="cd02522">
    <property type="entry name" value="GT_2_like_a"/>
    <property type="match status" value="1"/>
</dbReference>
<feature type="compositionally biased region" description="Low complexity" evidence="6">
    <location>
        <begin position="80"/>
        <end position="89"/>
    </location>
</feature>
<keyword evidence="3" id="KW-0328">Glycosyltransferase</keyword>
<comment type="caution">
    <text evidence="8">The sequence shown here is derived from an EMBL/GenBank/DDBJ whole genome shotgun (WGS) entry which is preliminary data.</text>
</comment>
<evidence type="ECO:0000259" key="7">
    <source>
        <dbReference type="Pfam" id="PF00535"/>
    </source>
</evidence>
<comment type="subcellular location">
    <subcellularLocation>
        <location evidence="1">Cell membrane</location>
    </subcellularLocation>
</comment>
<dbReference type="GeneID" id="9832093"/>
<name>A0A090N495_OSTTA</name>
<dbReference type="PANTHER" id="PTHR43646:SF2">
    <property type="entry name" value="GLYCOSYLTRANSFERASE 2-LIKE DOMAIN-CONTAINING PROTEIN"/>
    <property type="match status" value="1"/>
</dbReference>
<evidence type="ECO:0000256" key="1">
    <source>
        <dbReference type="ARBA" id="ARBA00004236"/>
    </source>
</evidence>
<keyword evidence="9" id="KW-1185">Reference proteome</keyword>
<evidence type="ECO:0000313" key="8">
    <source>
        <dbReference type="EMBL" id="CEF99478.1"/>
    </source>
</evidence>
<feature type="compositionally biased region" description="Low complexity" evidence="6">
    <location>
        <begin position="98"/>
        <end position="108"/>
    </location>
</feature>
<reference evidence="8 9" key="2">
    <citation type="journal article" date="2014" name="BMC Genomics">
        <title>An improved genome of the model marine alga Ostreococcus tauri unfolds by assessing Illumina de novo assemblies.</title>
        <authorList>
            <person name="Blanc-Mathieu R."/>
            <person name="Verhelst B."/>
            <person name="Derelle E."/>
            <person name="Rombauts S."/>
            <person name="Bouget F.Y."/>
            <person name="Carre I."/>
            <person name="Chateau A."/>
            <person name="Eyre-Walker A."/>
            <person name="Grimsley N."/>
            <person name="Moreau H."/>
            <person name="Piegu B."/>
            <person name="Rivals E."/>
            <person name="Schackwitz W."/>
            <person name="Van de Peer Y."/>
            <person name="Piganeau G."/>
        </authorList>
    </citation>
    <scope>NUCLEOTIDE SEQUENCE [LARGE SCALE GENOMIC DNA]</scope>
    <source>
        <strain evidence="9">OTTH 0595 / CCAP 157/2 / RCC745</strain>
    </source>
</reference>
<dbReference type="InParanoid" id="A0A090N495"/>